<proteinExistence type="inferred from homology"/>
<dbReference type="PANTHER" id="PTHR11471">
    <property type="entry name" value="TUMOR NECROSIS FACTOR FAMILY MEMBER"/>
    <property type="match status" value="1"/>
</dbReference>
<feature type="domain" description="THD" evidence="5">
    <location>
        <begin position="70"/>
        <end position="232"/>
    </location>
</feature>
<evidence type="ECO:0000313" key="7">
    <source>
        <dbReference type="Proteomes" id="UP000549394"/>
    </source>
</evidence>
<dbReference type="EMBL" id="CAJFCJ010000024">
    <property type="protein sequence ID" value="CAD5124951.1"/>
    <property type="molecule type" value="Genomic_DNA"/>
</dbReference>
<dbReference type="GO" id="GO:0006955">
    <property type="term" value="P:immune response"/>
    <property type="evidence" value="ECO:0007669"/>
    <property type="project" value="InterPro"/>
</dbReference>
<gene>
    <name evidence="6" type="ORF">DGYR_LOCUS12420</name>
</gene>
<reference evidence="6 7" key="1">
    <citation type="submission" date="2020-08" db="EMBL/GenBank/DDBJ databases">
        <authorList>
            <person name="Hejnol A."/>
        </authorList>
    </citation>
    <scope>NUCLEOTIDE SEQUENCE [LARGE SCALE GENOMIC DNA]</scope>
</reference>
<keyword evidence="4" id="KW-0472">Membrane</keyword>
<evidence type="ECO:0000256" key="1">
    <source>
        <dbReference type="ARBA" id="ARBA00004370"/>
    </source>
</evidence>
<evidence type="ECO:0000256" key="4">
    <source>
        <dbReference type="ARBA" id="ARBA00023136"/>
    </source>
</evidence>
<keyword evidence="7" id="KW-1185">Reference proteome</keyword>
<dbReference type="Gene3D" id="2.60.120.40">
    <property type="match status" value="1"/>
</dbReference>
<keyword evidence="3" id="KW-0202">Cytokine</keyword>
<comment type="caution">
    <text evidence="6">The sequence shown here is derived from an EMBL/GenBank/DDBJ whole genome shotgun (WGS) entry which is preliminary data.</text>
</comment>
<evidence type="ECO:0000256" key="2">
    <source>
        <dbReference type="ARBA" id="ARBA00008670"/>
    </source>
</evidence>
<sequence length="233" mass="26655">MDQTTTKTTRYSLSRILSLLAFLFALVPSAFCIFLYVKYNNLETRFDLKVMPPQSTLIRNKRGAKRNQMSAIHLDSQNGSEWVYLGKNNNNAEYTKKPRQRFEWQDKPKVSTGTRHLIFNKNENAIQILKSGIYFLYAQTEVSGFIGYAKVRTCSVETVKRSSTNDVQTLMLSQRTQNILDSPEVRRLDTVGHQGIFNLSKGDLIYLKPLDVSAECKYQLASDRTFLGGFKLA</sequence>
<dbReference type="Pfam" id="PF00229">
    <property type="entry name" value="TNF"/>
    <property type="match status" value="1"/>
</dbReference>
<comment type="similarity">
    <text evidence="2">Belongs to the tumor necrosis factor family.</text>
</comment>
<protein>
    <submittedName>
        <fullName evidence="6">DgyrCDS13195</fullName>
    </submittedName>
</protein>
<dbReference type="PROSITE" id="PS50049">
    <property type="entry name" value="THD_2"/>
    <property type="match status" value="1"/>
</dbReference>
<name>A0A7I8W9Y2_9ANNE</name>
<organism evidence="6 7">
    <name type="scientific">Dimorphilus gyrociliatus</name>
    <dbReference type="NCBI Taxonomy" id="2664684"/>
    <lineage>
        <taxon>Eukaryota</taxon>
        <taxon>Metazoa</taxon>
        <taxon>Spiralia</taxon>
        <taxon>Lophotrochozoa</taxon>
        <taxon>Annelida</taxon>
        <taxon>Polychaeta</taxon>
        <taxon>Polychaeta incertae sedis</taxon>
        <taxon>Dinophilidae</taxon>
        <taxon>Dimorphilus</taxon>
    </lineage>
</organism>
<dbReference type="PANTHER" id="PTHR11471:SF13">
    <property type="entry name" value="TNF FAMILY PROFILE DOMAIN-CONTAINING PROTEIN"/>
    <property type="match status" value="1"/>
</dbReference>
<dbReference type="GO" id="GO:0005615">
    <property type="term" value="C:extracellular space"/>
    <property type="evidence" value="ECO:0007669"/>
    <property type="project" value="UniProtKB-KW"/>
</dbReference>
<dbReference type="Proteomes" id="UP000549394">
    <property type="component" value="Unassembled WGS sequence"/>
</dbReference>
<dbReference type="AlphaFoldDB" id="A0A7I8W9Y2"/>
<dbReference type="GO" id="GO:0005125">
    <property type="term" value="F:cytokine activity"/>
    <property type="evidence" value="ECO:0007669"/>
    <property type="project" value="UniProtKB-KW"/>
</dbReference>
<evidence type="ECO:0000256" key="3">
    <source>
        <dbReference type="ARBA" id="ARBA00022514"/>
    </source>
</evidence>
<dbReference type="GO" id="GO:0016020">
    <property type="term" value="C:membrane"/>
    <property type="evidence" value="ECO:0007669"/>
    <property type="project" value="UniProtKB-SubCell"/>
</dbReference>
<accession>A0A7I8W9Y2</accession>
<dbReference type="InterPro" id="IPR006052">
    <property type="entry name" value="TNF_dom"/>
</dbReference>
<dbReference type="SUPFAM" id="SSF49842">
    <property type="entry name" value="TNF-like"/>
    <property type="match status" value="1"/>
</dbReference>
<dbReference type="InterPro" id="IPR008983">
    <property type="entry name" value="Tumour_necrosis_fac-like_dom"/>
</dbReference>
<dbReference type="GO" id="GO:0005164">
    <property type="term" value="F:tumor necrosis factor receptor binding"/>
    <property type="evidence" value="ECO:0007669"/>
    <property type="project" value="InterPro"/>
</dbReference>
<comment type="subcellular location">
    <subcellularLocation>
        <location evidence="1">Membrane</location>
    </subcellularLocation>
</comment>
<evidence type="ECO:0000259" key="5">
    <source>
        <dbReference type="PROSITE" id="PS50049"/>
    </source>
</evidence>
<evidence type="ECO:0000313" key="6">
    <source>
        <dbReference type="EMBL" id="CAD5124951.1"/>
    </source>
</evidence>